<sequence>MATLNDKARTLFDGTNFVTIATINPGGEPQASVVWAEVDGDDVLVSTAKGRRKHTNLLRDPRVNLSVYDLNNPYDYAEIRGTATIVDDPEGELIQRLSQKYTGEPFEDAPGNERVIVRVTPDKVHTR</sequence>
<keyword evidence="1" id="KW-0560">Oxidoreductase</keyword>
<dbReference type="InterPro" id="IPR012349">
    <property type="entry name" value="Split_barrel_FMN-bd"/>
</dbReference>
<evidence type="ECO:0000313" key="3">
    <source>
        <dbReference type="EMBL" id="MQY04364.1"/>
    </source>
</evidence>
<dbReference type="PANTHER" id="PTHR35176:SF6">
    <property type="entry name" value="HEME OXYGENASE HI_0854-RELATED"/>
    <property type="match status" value="1"/>
</dbReference>
<dbReference type="AlphaFoldDB" id="A0A7K0BUK1"/>
<organism evidence="3 4">
    <name type="scientific">Actinomadura macrotermitis</name>
    <dbReference type="NCBI Taxonomy" id="2585200"/>
    <lineage>
        <taxon>Bacteria</taxon>
        <taxon>Bacillati</taxon>
        <taxon>Actinomycetota</taxon>
        <taxon>Actinomycetes</taxon>
        <taxon>Streptosporangiales</taxon>
        <taxon>Thermomonosporaceae</taxon>
        <taxon>Actinomadura</taxon>
    </lineage>
</organism>
<dbReference type="InterPro" id="IPR052019">
    <property type="entry name" value="F420H2_bilvrd_red/Heme_oxyg"/>
</dbReference>
<dbReference type="OrthoDB" id="162914at2"/>
<dbReference type="InterPro" id="IPR011576">
    <property type="entry name" value="Pyridox_Oxase_N"/>
</dbReference>
<dbReference type="GO" id="GO:0005829">
    <property type="term" value="C:cytosol"/>
    <property type="evidence" value="ECO:0007669"/>
    <property type="project" value="TreeGrafter"/>
</dbReference>
<feature type="domain" description="Pyridoxamine 5'-phosphate oxidase N-terminal" evidence="2">
    <location>
        <begin position="5"/>
        <end position="126"/>
    </location>
</feature>
<protein>
    <recommendedName>
        <fullName evidence="2">Pyridoxamine 5'-phosphate oxidase N-terminal domain-containing protein</fullName>
    </recommendedName>
</protein>
<dbReference type="Pfam" id="PF01243">
    <property type="entry name" value="PNPOx_N"/>
    <property type="match status" value="1"/>
</dbReference>
<evidence type="ECO:0000313" key="4">
    <source>
        <dbReference type="Proteomes" id="UP000487268"/>
    </source>
</evidence>
<evidence type="ECO:0000256" key="1">
    <source>
        <dbReference type="ARBA" id="ARBA00023002"/>
    </source>
</evidence>
<dbReference type="RefSeq" id="WP_153532619.1">
    <property type="nucleotide sequence ID" value="NZ_WEGH01000002.1"/>
</dbReference>
<proteinExistence type="predicted"/>
<comment type="caution">
    <text evidence="3">The sequence shown here is derived from an EMBL/GenBank/DDBJ whole genome shotgun (WGS) entry which is preliminary data.</text>
</comment>
<accession>A0A7K0BUK1</accession>
<dbReference type="PANTHER" id="PTHR35176">
    <property type="entry name" value="HEME OXYGENASE HI_0854-RELATED"/>
    <property type="match status" value="1"/>
</dbReference>
<dbReference type="Proteomes" id="UP000487268">
    <property type="component" value="Unassembled WGS sequence"/>
</dbReference>
<dbReference type="Gene3D" id="2.30.110.10">
    <property type="entry name" value="Electron Transport, Fmn-binding Protein, Chain A"/>
    <property type="match status" value="1"/>
</dbReference>
<dbReference type="SUPFAM" id="SSF50475">
    <property type="entry name" value="FMN-binding split barrel"/>
    <property type="match status" value="1"/>
</dbReference>
<dbReference type="GO" id="GO:0016627">
    <property type="term" value="F:oxidoreductase activity, acting on the CH-CH group of donors"/>
    <property type="evidence" value="ECO:0007669"/>
    <property type="project" value="TreeGrafter"/>
</dbReference>
<reference evidence="3 4" key="1">
    <citation type="submission" date="2019-10" db="EMBL/GenBank/DDBJ databases">
        <title>Actinomadura rubteroloni sp. nov. and Actinomadura macrotermitis sp. nov., isolated from the gut of fungus growing-termite Macrotermes natalensis.</title>
        <authorList>
            <person name="Benndorf R."/>
            <person name="Martin K."/>
            <person name="Kuefner M."/>
            <person name="De Beer W."/>
            <person name="Kaster A.-K."/>
            <person name="Vollmers J."/>
            <person name="Poulsen M."/>
            <person name="Beemelmanns C."/>
        </authorList>
    </citation>
    <scope>NUCLEOTIDE SEQUENCE [LARGE SCALE GENOMIC DNA]</scope>
    <source>
        <strain evidence="3 4">RB68</strain>
    </source>
</reference>
<dbReference type="NCBIfam" id="TIGR03618">
    <property type="entry name" value="Rv1155_F420"/>
    <property type="match status" value="1"/>
</dbReference>
<evidence type="ECO:0000259" key="2">
    <source>
        <dbReference type="Pfam" id="PF01243"/>
    </source>
</evidence>
<name>A0A7K0BUK1_9ACTN</name>
<keyword evidence="4" id="KW-1185">Reference proteome</keyword>
<gene>
    <name evidence="3" type="ORF">ACRB68_24170</name>
</gene>
<dbReference type="EMBL" id="WEGH01000002">
    <property type="protein sequence ID" value="MQY04364.1"/>
    <property type="molecule type" value="Genomic_DNA"/>
</dbReference>
<dbReference type="GO" id="GO:0070967">
    <property type="term" value="F:coenzyme F420 binding"/>
    <property type="evidence" value="ECO:0007669"/>
    <property type="project" value="TreeGrafter"/>
</dbReference>
<dbReference type="InterPro" id="IPR019920">
    <property type="entry name" value="F420-binding_dom_put"/>
</dbReference>